<gene>
    <name evidence="8" type="ORF">LPBF_11765</name>
</gene>
<reference evidence="8 9" key="1">
    <citation type="submission" date="2016-03" db="EMBL/GenBank/DDBJ databases">
        <authorList>
            <person name="Ploux O."/>
        </authorList>
    </citation>
    <scope>NUCLEOTIDE SEQUENCE [LARGE SCALE GENOMIC DNA]</scope>
    <source>
        <strain evidence="8 9">LPB0076</strain>
    </source>
</reference>
<evidence type="ECO:0000256" key="6">
    <source>
        <dbReference type="ARBA" id="ARBA00023136"/>
    </source>
</evidence>
<comment type="similarity">
    <text evidence="2">Belongs to the outer membrane factor (OMF) (TC 1.B.17) family.</text>
</comment>
<dbReference type="GO" id="GO:1990281">
    <property type="term" value="C:efflux pump complex"/>
    <property type="evidence" value="ECO:0007669"/>
    <property type="project" value="TreeGrafter"/>
</dbReference>
<evidence type="ECO:0000256" key="1">
    <source>
        <dbReference type="ARBA" id="ARBA00004442"/>
    </source>
</evidence>
<evidence type="ECO:0000256" key="7">
    <source>
        <dbReference type="ARBA" id="ARBA00023237"/>
    </source>
</evidence>
<dbReference type="OrthoDB" id="1680428at2"/>
<protein>
    <submittedName>
        <fullName evidence="8">Transporter</fullName>
    </submittedName>
</protein>
<organism evidence="8 9">
    <name type="scientific">Flavobacterium crassostreae</name>
    <dbReference type="NCBI Taxonomy" id="1763534"/>
    <lineage>
        <taxon>Bacteria</taxon>
        <taxon>Pseudomonadati</taxon>
        <taxon>Bacteroidota</taxon>
        <taxon>Flavobacteriia</taxon>
        <taxon>Flavobacteriales</taxon>
        <taxon>Flavobacteriaceae</taxon>
        <taxon>Flavobacterium</taxon>
    </lineage>
</organism>
<dbReference type="GO" id="GO:0015562">
    <property type="term" value="F:efflux transmembrane transporter activity"/>
    <property type="evidence" value="ECO:0007669"/>
    <property type="project" value="InterPro"/>
</dbReference>
<proteinExistence type="inferred from homology"/>
<name>A0A1B9DMN4_9FLAO</name>
<dbReference type="RefSeq" id="WP_066336742.1">
    <property type="nucleotide sequence ID" value="NZ_CP017688.1"/>
</dbReference>
<evidence type="ECO:0000313" key="9">
    <source>
        <dbReference type="Proteomes" id="UP000093510"/>
    </source>
</evidence>
<keyword evidence="3" id="KW-0813">Transport</keyword>
<keyword evidence="4" id="KW-1134">Transmembrane beta strand</keyword>
<dbReference type="InterPro" id="IPR051906">
    <property type="entry name" value="TolC-like"/>
</dbReference>
<dbReference type="PANTHER" id="PTHR30026">
    <property type="entry name" value="OUTER MEMBRANE PROTEIN TOLC"/>
    <property type="match status" value="1"/>
</dbReference>
<dbReference type="GO" id="GO:0009279">
    <property type="term" value="C:cell outer membrane"/>
    <property type="evidence" value="ECO:0007669"/>
    <property type="project" value="UniProtKB-SubCell"/>
</dbReference>
<comment type="caution">
    <text evidence="8">The sequence shown here is derived from an EMBL/GenBank/DDBJ whole genome shotgun (WGS) entry which is preliminary data.</text>
</comment>
<accession>A0A1B9DMN4</accession>
<dbReference type="AlphaFoldDB" id="A0A1B9DMN4"/>
<evidence type="ECO:0000256" key="4">
    <source>
        <dbReference type="ARBA" id="ARBA00022452"/>
    </source>
</evidence>
<keyword evidence="9" id="KW-1185">Reference proteome</keyword>
<evidence type="ECO:0000256" key="2">
    <source>
        <dbReference type="ARBA" id="ARBA00007613"/>
    </source>
</evidence>
<dbReference type="EMBL" id="LVEP01000059">
    <property type="protein sequence ID" value="OCB70934.1"/>
    <property type="molecule type" value="Genomic_DNA"/>
</dbReference>
<evidence type="ECO:0000313" key="8">
    <source>
        <dbReference type="EMBL" id="OCB70934.1"/>
    </source>
</evidence>
<keyword evidence="5" id="KW-0812">Transmembrane</keyword>
<dbReference type="Proteomes" id="UP000093510">
    <property type="component" value="Unassembled WGS sequence"/>
</dbReference>
<dbReference type="PANTHER" id="PTHR30026:SF20">
    <property type="entry name" value="OUTER MEMBRANE PROTEIN TOLC"/>
    <property type="match status" value="1"/>
</dbReference>
<dbReference type="InterPro" id="IPR003423">
    <property type="entry name" value="OMP_efflux"/>
</dbReference>
<keyword evidence="6" id="KW-0472">Membrane</keyword>
<dbReference type="Pfam" id="PF02321">
    <property type="entry name" value="OEP"/>
    <property type="match status" value="2"/>
</dbReference>
<evidence type="ECO:0000256" key="3">
    <source>
        <dbReference type="ARBA" id="ARBA00022448"/>
    </source>
</evidence>
<sequence>MRKLILITLILISVYSLKAQSINDYYKIAAENNPELKSKHKEFEAALQKLPQVSSLADPNFAVGYFVSPVETRLGPQNMKLSLTQMFPWFGTLKAQKDVAALLAESKYQSFLNSKNALNVQVATAYYAIYEVKKMKIIEEDNIKILESYYNISNAKLANGNGSVVDVLRVDILIKDAQTNLSILDKKETSLIAWFNSILNRKYDEKVTIEKEILVEEVAIASSRDSIANNPLLQEIELKKQASEANTIAARKQGLPKIGVGVDYIFVGEGMNNSPDSGKNAFMPMVSLSLPIFRKKYNAAIEESKLMQESYEYQMQATQNKLNGNYYQIAFELEKQQDLLKLYDTQVTILGKSLNLLFSYYSNANKDFEEVLRMQQELLKYQRLKVTSQSAYYTKLAELNYLTAKQF</sequence>
<dbReference type="Gene3D" id="1.20.1600.10">
    <property type="entry name" value="Outer membrane efflux proteins (OEP)"/>
    <property type="match status" value="1"/>
</dbReference>
<dbReference type="STRING" id="1763534.GCA_001831475_02511"/>
<dbReference type="SUPFAM" id="SSF56954">
    <property type="entry name" value="Outer membrane efflux proteins (OEP)"/>
    <property type="match status" value="1"/>
</dbReference>
<comment type="subcellular location">
    <subcellularLocation>
        <location evidence="1">Cell outer membrane</location>
    </subcellularLocation>
</comment>
<dbReference type="GO" id="GO:0015288">
    <property type="term" value="F:porin activity"/>
    <property type="evidence" value="ECO:0007669"/>
    <property type="project" value="TreeGrafter"/>
</dbReference>
<keyword evidence="7" id="KW-0998">Cell outer membrane</keyword>
<evidence type="ECO:0000256" key="5">
    <source>
        <dbReference type="ARBA" id="ARBA00022692"/>
    </source>
</evidence>